<dbReference type="InterPro" id="IPR041711">
    <property type="entry name" value="Met-tRNA-FMT_N"/>
</dbReference>
<feature type="domain" description="Formyl transferase C-terminal" evidence="7">
    <location>
        <begin position="209"/>
        <end position="310"/>
    </location>
</feature>
<comment type="similarity">
    <text evidence="1 5">Belongs to the Fmt family.</text>
</comment>
<comment type="function">
    <text evidence="5">Attaches a formyl group to the free amino group of methionyl-tRNA(fMet). The formyl group appears to play a dual role in the initiator identity of N-formylmethionyl-tRNA by promoting its recognition by IF2 and preventing the misappropriation of this tRNA by the elongation apparatus.</text>
</comment>
<dbReference type="OrthoDB" id="9802815at2"/>
<dbReference type="InterPro" id="IPR005794">
    <property type="entry name" value="Fmt"/>
</dbReference>
<evidence type="ECO:0000256" key="2">
    <source>
        <dbReference type="ARBA" id="ARBA00012261"/>
    </source>
</evidence>
<dbReference type="Pfam" id="PF00551">
    <property type="entry name" value="Formyl_trans_N"/>
    <property type="match status" value="1"/>
</dbReference>
<keyword evidence="4 5" id="KW-0648">Protein biosynthesis</keyword>
<dbReference type="InterPro" id="IPR011034">
    <property type="entry name" value="Formyl_transferase-like_C_sf"/>
</dbReference>
<comment type="caution">
    <text evidence="8">The sequence shown here is derived from an EMBL/GenBank/DDBJ whole genome shotgun (WGS) entry which is preliminary data.</text>
</comment>
<dbReference type="eggNOG" id="COG0223">
    <property type="taxonomic scope" value="Bacteria"/>
</dbReference>
<reference evidence="8 9" key="1">
    <citation type="journal article" date="2010" name="J. Bacteriol.">
        <title>Genome sequence of Lentisphaera araneosa HTCC2155T, the type species of the order Lentisphaerales in the phylum Lentisphaerae.</title>
        <authorList>
            <person name="Thrash J.C."/>
            <person name="Cho J.C."/>
            <person name="Vergin K.L."/>
            <person name="Morris R.M."/>
            <person name="Giovannoni S.J."/>
        </authorList>
    </citation>
    <scope>NUCLEOTIDE SEQUENCE [LARGE SCALE GENOMIC DNA]</scope>
    <source>
        <strain evidence="8 9">HTCC2155</strain>
    </source>
</reference>
<dbReference type="InterPro" id="IPR036477">
    <property type="entry name" value="Formyl_transf_N_sf"/>
</dbReference>
<evidence type="ECO:0000313" key="9">
    <source>
        <dbReference type="Proteomes" id="UP000004947"/>
    </source>
</evidence>
<organism evidence="8 9">
    <name type="scientific">Lentisphaera araneosa HTCC2155</name>
    <dbReference type="NCBI Taxonomy" id="313628"/>
    <lineage>
        <taxon>Bacteria</taxon>
        <taxon>Pseudomonadati</taxon>
        <taxon>Lentisphaerota</taxon>
        <taxon>Lentisphaeria</taxon>
        <taxon>Lentisphaerales</taxon>
        <taxon>Lentisphaeraceae</taxon>
        <taxon>Lentisphaera</taxon>
    </lineage>
</organism>
<protein>
    <recommendedName>
        <fullName evidence="2 5">Methionyl-tRNA formyltransferase</fullName>
        <ecNumber evidence="2 5">2.1.2.9</ecNumber>
    </recommendedName>
</protein>
<dbReference type="Pfam" id="PF02911">
    <property type="entry name" value="Formyl_trans_C"/>
    <property type="match status" value="1"/>
</dbReference>
<dbReference type="InterPro" id="IPR002376">
    <property type="entry name" value="Formyl_transf_N"/>
</dbReference>
<dbReference type="EMBL" id="ABCK01000050">
    <property type="protein sequence ID" value="EDM24791.1"/>
    <property type="molecule type" value="Genomic_DNA"/>
</dbReference>
<evidence type="ECO:0000256" key="1">
    <source>
        <dbReference type="ARBA" id="ARBA00010699"/>
    </source>
</evidence>
<dbReference type="GO" id="GO:0005829">
    <property type="term" value="C:cytosol"/>
    <property type="evidence" value="ECO:0007669"/>
    <property type="project" value="TreeGrafter"/>
</dbReference>
<name>A6DUA3_9BACT</name>
<dbReference type="GO" id="GO:0004479">
    <property type="term" value="F:methionyl-tRNA formyltransferase activity"/>
    <property type="evidence" value="ECO:0007669"/>
    <property type="project" value="UniProtKB-UniRule"/>
</dbReference>
<evidence type="ECO:0000256" key="4">
    <source>
        <dbReference type="ARBA" id="ARBA00022917"/>
    </source>
</evidence>
<evidence type="ECO:0000256" key="5">
    <source>
        <dbReference type="HAMAP-Rule" id="MF_00182"/>
    </source>
</evidence>
<dbReference type="EC" id="2.1.2.9" evidence="2 5"/>
<dbReference type="RefSeq" id="WP_007281386.1">
    <property type="nucleotide sequence ID" value="NZ_ABCK01000050.1"/>
</dbReference>
<feature type="binding site" evidence="5">
    <location>
        <begin position="115"/>
        <end position="118"/>
    </location>
    <ligand>
        <name>(6S)-5,6,7,8-tetrahydrofolate</name>
        <dbReference type="ChEBI" id="CHEBI:57453"/>
    </ligand>
</feature>
<dbReference type="SUPFAM" id="SSF53328">
    <property type="entry name" value="Formyltransferase"/>
    <property type="match status" value="1"/>
</dbReference>
<feature type="domain" description="Formyl transferase N-terminal" evidence="6">
    <location>
        <begin position="12"/>
        <end position="184"/>
    </location>
</feature>
<dbReference type="HAMAP" id="MF_00182">
    <property type="entry name" value="Formyl_trans"/>
    <property type="match status" value="1"/>
</dbReference>
<dbReference type="PANTHER" id="PTHR11138">
    <property type="entry name" value="METHIONYL-TRNA FORMYLTRANSFERASE"/>
    <property type="match status" value="1"/>
</dbReference>
<accession>A6DUA3</accession>
<keyword evidence="3 5" id="KW-0808">Transferase</keyword>
<evidence type="ECO:0000313" key="8">
    <source>
        <dbReference type="EMBL" id="EDM24791.1"/>
    </source>
</evidence>
<dbReference type="Gene3D" id="3.40.50.12230">
    <property type="match status" value="1"/>
</dbReference>
<gene>
    <name evidence="5" type="primary">fmt</name>
    <name evidence="8" type="ORF">LNTAR_03849</name>
</gene>
<evidence type="ECO:0000259" key="6">
    <source>
        <dbReference type="Pfam" id="PF00551"/>
    </source>
</evidence>
<dbReference type="NCBIfam" id="TIGR00460">
    <property type="entry name" value="fmt"/>
    <property type="match status" value="1"/>
</dbReference>
<sequence>MKQAPSKVFFMGSGAIGIPAVAALHESSEIELLGVASQPDRPAGRKKRLTPSPLAAWAESEGFSVHKPEKVSSQDFVDYVASLKPDIVVVIAYGQLLRENLLHLAPYGCLNVHASILPYYRGASPIFSVVLNGEKESGVSMMQMAKGMDTGAVYRTHKVNLEENETTGSLELKLANIAAQQLVNDIQDVVHNGLEATEQNHEEATSCSKIGKSFGLIDWSQPAESNIRKIFACQPWPGTWTYYQVGDKFKRLAICEASVCESSSLERSPGEIVLDGSSLKVASSSSDLLEVRRVKPEGKREMDVKDFLLGAGLKNGDNLTSRNS</sequence>
<evidence type="ECO:0000256" key="3">
    <source>
        <dbReference type="ARBA" id="ARBA00022679"/>
    </source>
</evidence>
<dbReference type="CDD" id="cd08646">
    <property type="entry name" value="FMT_core_Met-tRNA-FMT_N"/>
    <property type="match status" value="1"/>
</dbReference>
<proteinExistence type="inferred from homology"/>
<dbReference type="InterPro" id="IPR005793">
    <property type="entry name" value="Formyl_trans_C"/>
</dbReference>
<evidence type="ECO:0000259" key="7">
    <source>
        <dbReference type="Pfam" id="PF02911"/>
    </source>
</evidence>
<dbReference type="SUPFAM" id="SSF50486">
    <property type="entry name" value="FMT C-terminal domain-like"/>
    <property type="match status" value="1"/>
</dbReference>
<comment type="catalytic activity">
    <reaction evidence="5">
        <text>L-methionyl-tRNA(fMet) + (6R)-10-formyltetrahydrofolate = N-formyl-L-methionyl-tRNA(fMet) + (6S)-5,6,7,8-tetrahydrofolate + H(+)</text>
        <dbReference type="Rhea" id="RHEA:24380"/>
        <dbReference type="Rhea" id="RHEA-COMP:9952"/>
        <dbReference type="Rhea" id="RHEA-COMP:9953"/>
        <dbReference type="ChEBI" id="CHEBI:15378"/>
        <dbReference type="ChEBI" id="CHEBI:57453"/>
        <dbReference type="ChEBI" id="CHEBI:78530"/>
        <dbReference type="ChEBI" id="CHEBI:78844"/>
        <dbReference type="ChEBI" id="CHEBI:195366"/>
        <dbReference type="EC" id="2.1.2.9"/>
    </reaction>
</comment>
<dbReference type="PANTHER" id="PTHR11138:SF5">
    <property type="entry name" value="METHIONYL-TRNA FORMYLTRANSFERASE, MITOCHONDRIAL"/>
    <property type="match status" value="1"/>
</dbReference>
<dbReference type="AlphaFoldDB" id="A6DUA3"/>
<dbReference type="STRING" id="313628.LNTAR_03849"/>
<dbReference type="Proteomes" id="UP000004947">
    <property type="component" value="Unassembled WGS sequence"/>
</dbReference>
<keyword evidence="9" id="KW-1185">Reference proteome</keyword>
<dbReference type="InterPro" id="IPR044135">
    <property type="entry name" value="Met-tRNA-FMT_C"/>
</dbReference>
<dbReference type="CDD" id="cd08704">
    <property type="entry name" value="Met_tRNA_FMT_C"/>
    <property type="match status" value="1"/>
</dbReference>